<evidence type="ECO:0000256" key="6">
    <source>
        <dbReference type="ARBA" id="ARBA00023136"/>
    </source>
</evidence>
<evidence type="ECO:0000256" key="3">
    <source>
        <dbReference type="ARBA" id="ARBA00022692"/>
    </source>
</evidence>
<protein>
    <submittedName>
        <fullName evidence="14">G_PROTEIN_RECEP_F1_2 domain-containing protein</fullName>
    </submittedName>
</protein>
<comment type="subcellular location">
    <subcellularLocation>
        <location evidence="1">Cell membrane</location>
        <topology evidence="1">Multi-pass membrane protein</topology>
    </subcellularLocation>
</comment>
<keyword evidence="7" id="KW-0675">Receptor</keyword>
<evidence type="ECO:0000256" key="9">
    <source>
        <dbReference type="SAM" id="MobiDB-lite"/>
    </source>
</evidence>
<dbReference type="PANTHER" id="PTHR24230:SF163">
    <property type="entry name" value="CORAZONIN RECEPTOR, ISOFORM B"/>
    <property type="match status" value="1"/>
</dbReference>
<evidence type="ECO:0000256" key="1">
    <source>
        <dbReference type="ARBA" id="ARBA00004651"/>
    </source>
</evidence>
<dbReference type="PROSITE" id="PS50262">
    <property type="entry name" value="G_PROTEIN_RECEP_F1_2"/>
    <property type="match status" value="1"/>
</dbReference>
<evidence type="ECO:0000259" key="12">
    <source>
        <dbReference type="PROSITE" id="PS50262"/>
    </source>
</evidence>
<dbReference type="Proteomes" id="UP000095287">
    <property type="component" value="Unplaced"/>
</dbReference>
<keyword evidence="5" id="KW-0297">G-protein coupled receptor</keyword>
<dbReference type="AlphaFoldDB" id="A0A1I7YHE5"/>
<keyword evidence="8" id="KW-0807">Transducer</keyword>
<evidence type="ECO:0000313" key="13">
    <source>
        <dbReference type="Proteomes" id="UP000095287"/>
    </source>
</evidence>
<keyword evidence="11" id="KW-0732">Signal</keyword>
<evidence type="ECO:0000256" key="11">
    <source>
        <dbReference type="SAM" id="SignalP"/>
    </source>
</evidence>
<feature type="transmembrane region" description="Helical" evidence="10">
    <location>
        <begin position="73"/>
        <end position="100"/>
    </location>
</feature>
<dbReference type="GO" id="GO:0005886">
    <property type="term" value="C:plasma membrane"/>
    <property type="evidence" value="ECO:0007669"/>
    <property type="project" value="UniProtKB-SubCell"/>
</dbReference>
<dbReference type="Gene3D" id="1.20.1070.10">
    <property type="entry name" value="Rhodopsin 7-helix transmembrane proteins"/>
    <property type="match status" value="1"/>
</dbReference>
<name>A0A1I7YHE5_9BILA</name>
<feature type="transmembrane region" description="Helical" evidence="10">
    <location>
        <begin position="112"/>
        <end position="132"/>
    </location>
</feature>
<evidence type="ECO:0000256" key="7">
    <source>
        <dbReference type="ARBA" id="ARBA00023170"/>
    </source>
</evidence>
<dbReference type="CDD" id="cd00637">
    <property type="entry name" value="7tm_classA_rhodopsin-like"/>
    <property type="match status" value="1"/>
</dbReference>
<keyword evidence="3 10" id="KW-0812">Transmembrane</keyword>
<dbReference type="Pfam" id="PF00001">
    <property type="entry name" value="7tm_1"/>
    <property type="match status" value="1"/>
</dbReference>
<feature type="transmembrane region" description="Helical" evidence="10">
    <location>
        <begin position="265"/>
        <end position="283"/>
    </location>
</feature>
<dbReference type="GO" id="GO:0007218">
    <property type="term" value="P:neuropeptide signaling pathway"/>
    <property type="evidence" value="ECO:0007669"/>
    <property type="project" value="TreeGrafter"/>
</dbReference>
<dbReference type="GO" id="GO:0008528">
    <property type="term" value="F:G protein-coupled peptide receptor activity"/>
    <property type="evidence" value="ECO:0007669"/>
    <property type="project" value="TreeGrafter"/>
</dbReference>
<keyword evidence="2" id="KW-1003">Cell membrane</keyword>
<proteinExistence type="predicted"/>
<feature type="signal peptide" evidence="11">
    <location>
        <begin position="1"/>
        <end position="15"/>
    </location>
</feature>
<feature type="transmembrane region" description="Helical" evidence="10">
    <location>
        <begin position="193"/>
        <end position="220"/>
    </location>
</feature>
<dbReference type="SUPFAM" id="SSF81321">
    <property type="entry name" value="Family A G protein-coupled receptor-like"/>
    <property type="match status" value="1"/>
</dbReference>
<feature type="region of interest" description="Disordered" evidence="9">
    <location>
        <begin position="377"/>
        <end position="397"/>
    </location>
</feature>
<feature type="domain" description="G-protein coupled receptors family 1 profile" evidence="12">
    <location>
        <begin position="50"/>
        <end position="287"/>
    </location>
</feature>
<sequence length="492" mass="55774">MVLSFSVLLARLAESRNESSPEDVSCLSIDSVIRKRRHYDLTFSGLGLVFSTLHLVVLLYIRCVKRRKGFELLFTQASLSFLSLLFLVIGCLFDLCVFAPSPSLTFFRAHVWLFIVNSLIAAYSFLIIVLCIDRYVALTRPLYYRVQFVRYRIRLLMILGSFVLAVICALKWLIFNRMQDNLVVENEFITENWLYVCFRTATVVFQYFICGVVMVLLSICNVLRLRDLNRAHANELRMSERARSQWTRNHKVGLYAGRYPYGLQTIAKICSFLAISFVLFNWPYSLVDYFYADELLGDLLRPLQLAVLARGLLLRRRDQRSALVRRGLPGDEPVPGALHPAEPVLLRLLQPELPQGPLPHLRHPVPARPRPHPVLRPARKSGDHQAVEASSDASQGVDEHHRLAAVTHGDSAKIGDVRSPPCPSLGLSEALRTAADEPPPAAMFPVSCVANKHFKPKAISFPRNSFRPRYLTRVLPRTHSAAEFPRTDSLST</sequence>
<feature type="chain" id="PRO_5013198659" evidence="11">
    <location>
        <begin position="16"/>
        <end position="492"/>
    </location>
</feature>
<reference evidence="14" key="1">
    <citation type="submission" date="2016-11" db="UniProtKB">
        <authorList>
            <consortium name="WormBaseParasite"/>
        </authorList>
    </citation>
    <scope>IDENTIFICATION</scope>
</reference>
<accession>A0A1I7YHE5</accession>
<evidence type="ECO:0000256" key="2">
    <source>
        <dbReference type="ARBA" id="ARBA00022475"/>
    </source>
</evidence>
<dbReference type="InterPro" id="IPR000276">
    <property type="entry name" value="GPCR_Rhodpsn"/>
</dbReference>
<organism evidence="13 14">
    <name type="scientific">Steinernema glaseri</name>
    <dbReference type="NCBI Taxonomy" id="37863"/>
    <lineage>
        <taxon>Eukaryota</taxon>
        <taxon>Metazoa</taxon>
        <taxon>Ecdysozoa</taxon>
        <taxon>Nematoda</taxon>
        <taxon>Chromadorea</taxon>
        <taxon>Rhabditida</taxon>
        <taxon>Tylenchina</taxon>
        <taxon>Panagrolaimomorpha</taxon>
        <taxon>Strongyloidoidea</taxon>
        <taxon>Steinernematidae</taxon>
        <taxon>Steinernema</taxon>
    </lineage>
</organism>
<keyword evidence="4 10" id="KW-1133">Transmembrane helix</keyword>
<evidence type="ECO:0000256" key="8">
    <source>
        <dbReference type="ARBA" id="ARBA00023224"/>
    </source>
</evidence>
<evidence type="ECO:0000256" key="10">
    <source>
        <dbReference type="SAM" id="Phobius"/>
    </source>
</evidence>
<dbReference type="WBParaSite" id="L893_g16329.t1">
    <property type="protein sequence ID" value="L893_g16329.t1"/>
    <property type="gene ID" value="L893_g16329"/>
</dbReference>
<evidence type="ECO:0000313" key="14">
    <source>
        <dbReference type="WBParaSite" id="L893_g16329.t1"/>
    </source>
</evidence>
<keyword evidence="13" id="KW-1185">Reference proteome</keyword>
<keyword evidence="6 10" id="KW-0472">Membrane</keyword>
<dbReference type="InterPro" id="IPR017452">
    <property type="entry name" value="GPCR_Rhodpsn_7TM"/>
</dbReference>
<dbReference type="PANTHER" id="PTHR24230">
    <property type="entry name" value="G-PROTEIN COUPLED RECEPTOR"/>
    <property type="match status" value="1"/>
</dbReference>
<feature type="transmembrane region" description="Helical" evidence="10">
    <location>
        <begin position="153"/>
        <end position="173"/>
    </location>
</feature>
<feature type="transmembrane region" description="Helical" evidence="10">
    <location>
        <begin position="39"/>
        <end position="61"/>
    </location>
</feature>
<evidence type="ECO:0000256" key="4">
    <source>
        <dbReference type="ARBA" id="ARBA00022989"/>
    </source>
</evidence>
<evidence type="ECO:0000256" key="5">
    <source>
        <dbReference type="ARBA" id="ARBA00023040"/>
    </source>
</evidence>